<dbReference type="Proteomes" id="UP000373449">
    <property type="component" value="Unassembled WGS sequence"/>
</dbReference>
<dbReference type="SUPFAM" id="SSF56300">
    <property type="entry name" value="Metallo-dependent phosphatases"/>
    <property type="match status" value="1"/>
</dbReference>
<reference evidence="10" key="2">
    <citation type="submission" date="2017-09" db="EMBL/GenBank/DDBJ databases">
        <title>FDA dAtabase for Regulatory Grade micrObial Sequences (FDA-ARGOS): Supporting development and validation of Infectious Disease Dx tests.</title>
        <authorList>
            <person name="Minogue T."/>
            <person name="Wolcott M."/>
            <person name="Wasieloski L."/>
            <person name="Aguilar W."/>
            <person name="Moore D."/>
            <person name="Tallon L.J."/>
            <person name="Sadzewicz L."/>
            <person name="Ott S."/>
            <person name="Zhao X."/>
            <person name="Nagaraj S."/>
            <person name="Vavikolanu K."/>
            <person name="Aluvathingal J."/>
            <person name="Nadendla S."/>
            <person name="Sichtig H."/>
        </authorList>
    </citation>
    <scope>NUCLEOTIDE SEQUENCE</scope>
    <source>
        <strain evidence="10">FDAARGOS_387</strain>
    </source>
</reference>
<dbReference type="InterPro" id="IPR004843">
    <property type="entry name" value="Calcineurin-like_PHP"/>
</dbReference>
<dbReference type="EMBL" id="PDDX01000001">
    <property type="protein sequence ID" value="PHI30776.1"/>
    <property type="molecule type" value="Genomic_DNA"/>
</dbReference>
<dbReference type="STRING" id="1111728.GCA_000427805_02964"/>
<dbReference type="PANTHER" id="PTHR30337:SF0">
    <property type="entry name" value="NUCLEASE SBCCD SUBUNIT D"/>
    <property type="match status" value="1"/>
</dbReference>
<dbReference type="Pfam" id="PF00149">
    <property type="entry name" value="Metallophos"/>
    <property type="match status" value="1"/>
</dbReference>
<evidence type="ECO:0000256" key="3">
    <source>
        <dbReference type="ARBA" id="ARBA00013365"/>
    </source>
</evidence>
<reference evidence="12" key="1">
    <citation type="submission" date="2017-09" db="EMBL/GenBank/DDBJ databases">
        <title>FDA dAtabase for Regulatory Grade micrObial Sequences (FDA-ARGOS): Supporting development and validation of Infectious Disease Dx tests.</title>
        <authorList>
            <person name="Minogue T."/>
            <person name="Wolcott M."/>
            <person name="Wasieloski L."/>
            <person name="Aguilar W."/>
            <person name="Moore D."/>
            <person name="Tallon L."/>
            <person name="Sadzewicz L."/>
            <person name="Ott S."/>
            <person name="Zhao X."/>
            <person name="Nagaraj S."/>
            <person name="Vavikolanu K."/>
            <person name="Aluvathingal J."/>
            <person name="Nadendla S."/>
            <person name="Sichtig H."/>
        </authorList>
    </citation>
    <scope>NUCLEOTIDE SEQUENCE [LARGE SCALE GENOMIC DNA]</scope>
    <source>
        <strain evidence="12">FDAARGOS_387</strain>
    </source>
</reference>
<sequence length="423" mass="47651">MRIIHTSDWHLGQYFFTKSRAAEHQAFLSWLTGQVEQYQVDAIIVAGDIFDTTSPPSYARELYNQFIVRLQKTGCQLVILGGNHDSVATLNESRELLSYLNTQVIASVLEQPQQQVIVLNNRQGDAAAILCAIPFIRTRDVVTSQAGQSSGEKHLALQQAIADHYQQIYQLALNKRQEYAQPIPIIATGHLTTVGASTTDSVRDIYIGTLDAFPAQAFPPADYIALGHIHRPQIVAKSEHIRYSGSPIALSFDEAGQQKSVVLVEFQQANLQSITLLTVPEFQPMRLIKGDIAQIEAELAAFSDYSAERPIWLDIEVISQHYLNDVQRHIQQLVEPLPVEVVLLRRSKDLTRQSIQRQARETLSELTVNEVFERRLALDEPQTDDQQQRQQRIKHLFLNLADSLTDNQNKTAQQDDKTGGLLK</sequence>
<evidence type="ECO:0000259" key="8">
    <source>
        <dbReference type="Pfam" id="PF00149"/>
    </source>
</evidence>
<reference evidence="11 13" key="3">
    <citation type="submission" date="2019-03" db="EMBL/GenBank/DDBJ databases">
        <authorList>
            <consortium name="Pathogen Informatics"/>
        </authorList>
    </citation>
    <scope>NUCLEOTIDE SEQUENCE [LARGE SCALE GENOMIC DNA]</scope>
    <source>
        <strain evidence="11 13">NCTC12282</strain>
    </source>
</reference>
<dbReference type="GO" id="GO:0004519">
    <property type="term" value="F:endonuclease activity"/>
    <property type="evidence" value="ECO:0007669"/>
    <property type="project" value="UniProtKB-KW"/>
</dbReference>
<evidence type="ECO:0000256" key="5">
    <source>
        <dbReference type="ARBA" id="ARBA00022801"/>
    </source>
</evidence>
<evidence type="ECO:0000259" key="9">
    <source>
        <dbReference type="Pfam" id="PF12320"/>
    </source>
</evidence>
<dbReference type="NCBIfam" id="NF008206">
    <property type="entry name" value="PRK10966.1"/>
    <property type="match status" value="1"/>
</dbReference>
<evidence type="ECO:0000256" key="6">
    <source>
        <dbReference type="ARBA" id="ARBA00022839"/>
    </source>
</evidence>
<dbReference type="Proteomes" id="UP000224974">
    <property type="component" value="Unassembled WGS sequence"/>
</dbReference>
<evidence type="ECO:0000313" key="13">
    <source>
        <dbReference type="Proteomes" id="UP000373449"/>
    </source>
</evidence>
<keyword evidence="12" id="KW-1185">Reference proteome</keyword>
<feature type="domain" description="Calcineurin-like phosphoesterase" evidence="8">
    <location>
        <begin position="1"/>
        <end position="232"/>
    </location>
</feature>
<dbReference type="GO" id="GO:0006310">
    <property type="term" value="P:DNA recombination"/>
    <property type="evidence" value="ECO:0007669"/>
    <property type="project" value="UniProtKB-KW"/>
</dbReference>
<comment type="subunit">
    <text evidence="2 7">Heterodimer of SbcC and SbcD.</text>
</comment>
<dbReference type="InterPro" id="IPR050535">
    <property type="entry name" value="DNA_Repair-Maintenance_Comp"/>
</dbReference>
<evidence type="ECO:0000313" key="10">
    <source>
        <dbReference type="EMBL" id="PHI30776.1"/>
    </source>
</evidence>
<dbReference type="AlphaFoldDB" id="A0A2C6DHU2"/>
<dbReference type="GO" id="GO:0008408">
    <property type="term" value="F:3'-5' exonuclease activity"/>
    <property type="evidence" value="ECO:0007669"/>
    <property type="project" value="InterPro"/>
</dbReference>
<keyword evidence="5 7" id="KW-0378">Hydrolase</keyword>
<dbReference type="Gene3D" id="3.30.160.720">
    <property type="match status" value="1"/>
</dbReference>
<dbReference type="Pfam" id="PF12320">
    <property type="entry name" value="SbcD_C"/>
    <property type="match status" value="1"/>
</dbReference>
<proteinExistence type="inferred from homology"/>
<evidence type="ECO:0000256" key="7">
    <source>
        <dbReference type="RuleBase" id="RU363069"/>
    </source>
</evidence>
<keyword evidence="6 7" id="KW-0269">Exonuclease</keyword>
<dbReference type="InterPro" id="IPR004593">
    <property type="entry name" value="SbcD"/>
</dbReference>
<comment type="function">
    <text evidence="7">SbcCD cleaves DNA hairpin structures. These structures can inhibit DNA replication and are intermediates in certain DNA recombination reactions. The complex acts as a 3'-&gt;5' double strand exonuclease that can open hairpins. It also has a 5' single-strand endonuclease activity.</text>
</comment>
<dbReference type="RefSeq" id="WP_029095353.1">
    <property type="nucleotide sequence ID" value="NZ_CAADJA010000002.1"/>
</dbReference>
<gene>
    <name evidence="7 11" type="primary">sbcD</name>
    <name evidence="10" type="ORF">CRN84_16245</name>
    <name evidence="11" type="ORF">NCTC12282_04520</name>
</gene>
<dbReference type="CDD" id="cd00840">
    <property type="entry name" value="MPP_Mre11_N"/>
    <property type="match status" value="1"/>
</dbReference>
<accession>A0A2C6DHU2</accession>
<dbReference type="Gene3D" id="3.60.21.10">
    <property type="match status" value="1"/>
</dbReference>
<dbReference type="OrthoDB" id="9773856at2"/>
<evidence type="ECO:0000256" key="2">
    <source>
        <dbReference type="ARBA" id="ARBA00011322"/>
    </source>
</evidence>
<feature type="domain" description="Nuclease SbcCD subunit D C-terminal" evidence="9">
    <location>
        <begin position="282"/>
        <end position="378"/>
    </location>
</feature>
<name>A0A2C6DHU2_9GAMM</name>
<evidence type="ECO:0000313" key="11">
    <source>
        <dbReference type="EMBL" id="VFS50459.1"/>
    </source>
</evidence>
<protein>
    <recommendedName>
        <fullName evidence="3 7">Nuclease SbcCD subunit D</fullName>
    </recommendedName>
</protein>
<keyword evidence="7" id="KW-0233">DNA recombination</keyword>
<keyword evidence="7" id="KW-0235">DNA replication</keyword>
<dbReference type="PANTHER" id="PTHR30337">
    <property type="entry name" value="COMPONENT OF ATP-DEPENDENT DSDNA EXONUCLEASE"/>
    <property type="match status" value="1"/>
</dbReference>
<comment type="similarity">
    <text evidence="1 7">Belongs to the SbcD family.</text>
</comment>
<dbReference type="InterPro" id="IPR029052">
    <property type="entry name" value="Metallo-depent_PP-like"/>
</dbReference>
<keyword evidence="7" id="KW-0255">Endonuclease</keyword>
<organism evidence="10 12">
    <name type="scientific">Budvicia aquatica</name>
    <dbReference type="NCBI Taxonomy" id="82979"/>
    <lineage>
        <taxon>Bacteria</taxon>
        <taxon>Pseudomonadati</taxon>
        <taxon>Pseudomonadota</taxon>
        <taxon>Gammaproteobacteria</taxon>
        <taxon>Enterobacterales</taxon>
        <taxon>Budviciaceae</taxon>
        <taxon>Budvicia</taxon>
    </lineage>
</organism>
<dbReference type="InterPro" id="IPR026843">
    <property type="entry name" value="SbcD_C"/>
</dbReference>
<dbReference type="InterPro" id="IPR041796">
    <property type="entry name" value="Mre11_N"/>
</dbReference>
<evidence type="ECO:0000256" key="1">
    <source>
        <dbReference type="ARBA" id="ARBA00010555"/>
    </source>
</evidence>
<dbReference type="EMBL" id="CAADJA010000002">
    <property type="protein sequence ID" value="VFS50459.1"/>
    <property type="molecule type" value="Genomic_DNA"/>
</dbReference>
<keyword evidence="4 7" id="KW-0540">Nuclease</keyword>
<dbReference type="GO" id="GO:0006260">
    <property type="term" value="P:DNA replication"/>
    <property type="evidence" value="ECO:0007669"/>
    <property type="project" value="UniProtKB-KW"/>
</dbReference>
<evidence type="ECO:0000313" key="12">
    <source>
        <dbReference type="Proteomes" id="UP000224974"/>
    </source>
</evidence>
<evidence type="ECO:0000256" key="4">
    <source>
        <dbReference type="ARBA" id="ARBA00022722"/>
    </source>
</evidence>
<dbReference type="NCBIfam" id="TIGR00619">
    <property type="entry name" value="sbcd"/>
    <property type="match status" value="1"/>
</dbReference>